<feature type="region of interest" description="Disordered" evidence="1">
    <location>
        <begin position="132"/>
        <end position="233"/>
    </location>
</feature>
<dbReference type="EMBL" id="JAUKUD010000001">
    <property type="protein sequence ID" value="KAK0754343.1"/>
    <property type="molecule type" value="Genomic_DNA"/>
</dbReference>
<gene>
    <name evidence="2" type="ORF">B0T18DRAFT_386231</name>
</gene>
<proteinExistence type="predicted"/>
<protein>
    <submittedName>
        <fullName evidence="2">Uncharacterized protein</fullName>
    </submittedName>
</protein>
<feature type="compositionally biased region" description="Basic and acidic residues" evidence="1">
    <location>
        <begin position="151"/>
        <end position="164"/>
    </location>
</feature>
<organism evidence="2 3">
    <name type="scientific">Schizothecium vesticola</name>
    <dbReference type="NCBI Taxonomy" id="314040"/>
    <lineage>
        <taxon>Eukaryota</taxon>
        <taxon>Fungi</taxon>
        <taxon>Dikarya</taxon>
        <taxon>Ascomycota</taxon>
        <taxon>Pezizomycotina</taxon>
        <taxon>Sordariomycetes</taxon>
        <taxon>Sordariomycetidae</taxon>
        <taxon>Sordariales</taxon>
        <taxon>Schizotheciaceae</taxon>
        <taxon>Schizothecium</taxon>
    </lineage>
</organism>
<dbReference type="Proteomes" id="UP001172155">
    <property type="component" value="Unassembled WGS sequence"/>
</dbReference>
<dbReference type="AlphaFoldDB" id="A0AA40FAP2"/>
<accession>A0AA40FAP2</accession>
<feature type="compositionally biased region" description="Basic and acidic residues" evidence="1">
    <location>
        <begin position="99"/>
        <end position="116"/>
    </location>
</feature>
<evidence type="ECO:0000313" key="2">
    <source>
        <dbReference type="EMBL" id="KAK0754343.1"/>
    </source>
</evidence>
<keyword evidence="3" id="KW-1185">Reference proteome</keyword>
<name>A0AA40FAP2_9PEZI</name>
<comment type="caution">
    <text evidence="2">The sequence shown here is derived from an EMBL/GenBank/DDBJ whole genome shotgun (WGS) entry which is preliminary data.</text>
</comment>
<reference evidence="2" key="1">
    <citation type="submission" date="2023-06" db="EMBL/GenBank/DDBJ databases">
        <title>Genome-scale phylogeny and comparative genomics of the fungal order Sordariales.</title>
        <authorList>
            <consortium name="Lawrence Berkeley National Laboratory"/>
            <person name="Hensen N."/>
            <person name="Bonometti L."/>
            <person name="Westerberg I."/>
            <person name="Brannstrom I.O."/>
            <person name="Guillou S."/>
            <person name="Cros-Aarteil S."/>
            <person name="Calhoun S."/>
            <person name="Haridas S."/>
            <person name="Kuo A."/>
            <person name="Mondo S."/>
            <person name="Pangilinan J."/>
            <person name="Riley R."/>
            <person name="LaButti K."/>
            <person name="Andreopoulos B."/>
            <person name="Lipzen A."/>
            <person name="Chen C."/>
            <person name="Yanf M."/>
            <person name="Daum C."/>
            <person name="Ng V."/>
            <person name="Clum A."/>
            <person name="Steindorff A."/>
            <person name="Ohm R."/>
            <person name="Martin F."/>
            <person name="Silar P."/>
            <person name="Natvig D."/>
            <person name="Lalanne C."/>
            <person name="Gautier V."/>
            <person name="Ament-velasquez S.L."/>
            <person name="Kruys A."/>
            <person name="Hutchinson M.I."/>
            <person name="Powell A.J."/>
            <person name="Barry K."/>
            <person name="Miller A.N."/>
            <person name="Grigoriev I.V."/>
            <person name="Debuchy R."/>
            <person name="Gladieux P."/>
            <person name="Thoren M.H."/>
            <person name="Johannesson H."/>
        </authorList>
    </citation>
    <scope>NUCLEOTIDE SEQUENCE</scope>
    <source>
        <strain evidence="2">SMH3187-1</strain>
    </source>
</reference>
<feature type="region of interest" description="Disordered" evidence="1">
    <location>
        <begin position="1"/>
        <end position="29"/>
    </location>
</feature>
<evidence type="ECO:0000256" key="1">
    <source>
        <dbReference type="SAM" id="MobiDB-lite"/>
    </source>
</evidence>
<feature type="compositionally biased region" description="Pro residues" evidence="1">
    <location>
        <begin position="191"/>
        <end position="228"/>
    </location>
</feature>
<sequence length="367" mass="40345">MPSLTSNLVVPSGHCGHLWEPPDVPLPEHRQRRHRDRTLAPVTHPVRPLHGCRNALLREGGTKLTGATCTRSLVAFTNGLFQGRGKTLTGDDPVQHVDDLTNRFDERPPTRRKGEFDQGWLSPRLEQLRERHVPSRQDIFGIDHAPPPPSRLHDRPIYKPREVVVYDDDPVSPPPKPLLARHGREHNSLPERPPQPPRAPPPPRPPQAPQPPQASPPPPPPPPPPVPPATNLDPTVLKLLTTLHSALSHTHYAITGPLALTAWGFPPSPTHSDTITILCPADDRAVIRAWAAAAGFGIGTSPSHRHHNPDEMTVDISLPRHHHNDRDRPTTRFTVVLHPLPPAKWAIAARESAVLRGGVQIAGLLGT</sequence>
<feature type="region of interest" description="Disordered" evidence="1">
    <location>
        <begin position="99"/>
        <end position="119"/>
    </location>
</feature>
<evidence type="ECO:0000313" key="3">
    <source>
        <dbReference type="Proteomes" id="UP001172155"/>
    </source>
</evidence>